<accession>A0AAP0PBZ9</accession>
<proteinExistence type="predicted"/>
<gene>
    <name evidence="1" type="ORF">Scep_008829</name>
</gene>
<sequence length="58" mass="6845">MDLTNLYHIFPTFKACHHNNLQNASSYINKYDIHKLVAYIVTKAQKMCMLQHTTYKKA</sequence>
<name>A0AAP0PBZ9_9MAGN</name>
<reference evidence="1 2" key="1">
    <citation type="submission" date="2024-01" db="EMBL/GenBank/DDBJ databases">
        <title>Genome assemblies of Stephania.</title>
        <authorList>
            <person name="Yang L."/>
        </authorList>
    </citation>
    <scope>NUCLEOTIDE SEQUENCE [LARGE SCALE GENOMIC DNA]</scope>
    <source>
        <strain evidence="1">JXDWG</strain>
        <tissue evidence="1">Leaf</tissue>
    </source>
</reference>
<evidence type="ECO:0000313" key="1">
    <source>
        <dbReference type="EMBL" id="KAK9139148.1"/>
    </source>
</evidence>
<dbReference type="EMBL" id="JBBNAG010000004">
    <property type="protein sequence ID" value="KAK9139148.1"/>
    <property type="molecule type" value="Genomic_DNA"/>
</dbReference>
<evidence type="ECO:0000313" key="2">
    <source>
        <dbReference type="Proteomes" id="UP001419268"/>
    </source>
</evidence>
<dbReference type="Proteomes" id="UP001419268">
    <property type="component" value="Unassembled WGS sequence"/>
</dbReference>
<dbReference type="AlphaFoldDB" id="A0AAP0PBZ9"/>
<comment type="caution">
    <text evidence="1">The sequence shown here is derived from an EMBL/GenBank/DDBJ whole genome shotgun (WGS) entry which is preliminary data.</text>
</comment>
<keyword evidence="2" id="KW-1185">Reference proteome</keyword>
<protein>
    <submittedName>
        <fullName evidence="1">Uncharacterized protein</fullName>
    </submittedName>
</protein>
<organism evidence="1 2">
    <name type="scientific">Stephania cephalantha</name>
    <dbReference type="NCBI Taxonomy" id="152367"/>
    <lineage>
        <taxon>Eukaryota</taxon>
        <taxon>Viridiplantae</taxon>
        <taxon>Streptophyta</taxon>
        <taxon>Embryophyta</taxon>
        <taxon>Tracheophyta</taxon>
        <taxon>Spermatophyta</taxon>
        <taxon>Magnoliopsida</taxon>
        <taxon>Ranunculales</taxon>
        <taxon>Menispermaceae</taxon>
        <taxon>Menispermoideae</taxon>
        <taxon>Cissampelideae</taxon>
        <taxon>Stephania</taxon>
    </lineage>
</organism>